<feature type="transmembrane region" description="Helical" evidence="2">
    <location>
        <begin position="33"/>
        <end position="50"/>
    </location>
</feature>
<feature type="compositionally biased region" description="Basic and acidic residues" evidence="1">
    <location>
        <begin position="181"/>
        <end position="193"/>
    </location>
</feature>
<gene>
    <name evidence="3" type="ORF">ADL12_13490</name>
</gene>
<name>A0A0X3VAG1_9ACTN</name>
<keyword evidence="2" id="KW-1133">Transmembrane helix</keyword>
<dbReference type="Proteomes" id="UP000053923">
    <property type="component" value="Unassembled WGS sequence"/>
</dbReference>
<evidence type="ECO:0000256" key="1">
    <source>
        <dbReference type="SAM" id="MobiDB-lite"/>
    </source>
</evidence>
<keyword evidence="4" id="KW-1185">Reference proteome</keyword>
<feature type="region of interest" description="Disordered" evidence="1">
    <location>
        <begin position="170"/>
        <end position="193"/>
    </location>
</feature>
<accession>A0A0X3VAG1</accession>
<organism evidence="3 4">
    <name type="scientific">Streptomyces regalis</name>
    <dbReference type="NCBI Taxonomy" id="68262"/>
    <lineage>
        <taxon>Bacteria</taxon>
        <taxon>Bacillati</taxon>
        <taxon>Actinomycetota</taxon>
        <taxon>Actinomycetes</taxon>
        <taxon>Kitasatosporales</taxon>
        <taxon>Streptomycetaceae</taxon>
        <taxon>Streptomyces</taxon>
    </lineage>
</organism>
<comment type="caution">
    <text evidence="3">The sequence shown here is derived from an EMBL/GenBank/DDBJ whole genome shotgun (WGS) entry which is preliminary data.</text>
</comment>
<keyword evidence="2" id="KW-0472">Membrane</keyword>
<sequence length="193" mass="21547">MLGGILMAMGAFCVVLAVVITTGLNGNEPQPVGLVALLFATLGYSGFKIFRSALSLHHLAVRVDDAGLWLRTRNGERAIRWDTLAGVAVHWSETDNRGGRQYSIELCPTGPIDRDDPVLWTLVRDEEPIRPGLPRLRYRFPTNGQYARHREPLVEAIRQHAPHLWLGETQREPGHCGFPEADGHRERTVGTVR</sequence>
<evidence type="ECO:0000256" key="2">
    <source>
        <dbReference type="SAM" id="Phobius"/>
    </source>
</evidence>
<keyword evidence="2" id="KW-0812">Transmembrane</keyword>
<evidence type="ECO:0000313" key="3">
    <source>
        <dbReference type="EMBL" id="KUL40266.1"/>
    </source>
</evidence>
<evidence type="ECO:0000313" key="4">
    <source>
        <dbReference type="Proteomes" id="UP000053923"/>
    </source>
</evidence>
<protein>
    <submittedName>
        <fullName evidence="3">Uncharacterized protein</fullName>
    </submittedName>
</protein>
<proteinExistence type="predicted"/>
<dbReference type="AlphaFoldDB" id="A0A0X3VAG1"/>
<dbReference type="EMBL" id="LLZG01000081">
    <property type="protein sequence ID" value="KUL40266.1"/>
    <property type="molecule type" value="Genomic_DNA"/>
</dbReference>
<reference evidence="4" key="1">
    <citation type="submission" date="2015-10" db="EMBL/GenBank/DDBJ databases">
        <authorList>
            <person name="Ju K.-S."/>
            <person name="Doroghazi J.R."/>
            <person name="Metcalf W.W."/>
        </authorList>
    </citation>
    <scope>NUCLEOTIDE SEQUENCE [LARGE SCALE GENOMIC DNA]</scope>
    <source>
        <strain evidence="4">NRRL 3151</strain>
    </source>
</reference>